<dbReference type="SUPFAM" id="SSF55961">
    <property type="entry name" value="Bet v1-like"/>
    <property type="match status" value="2"/>
</dbReference>
<proteinExistence type="inferred from homology"/>
<feature type="domain" description="Activator of Hsp90 ATPase homologue 1/2-like C-terminal" evidence="2">
    <location>
        <begin position="160"/>
        <end position="281"/>
    </location>
</feature>
<dbReference type="AlphaFoldDB" id="A0A4R6QAB3"/>
<accession>A0A4R6QAB3</accession>
<organism evidence="3 4">
    <name type="scientific">Flavobacterium dankookense</name>
    <dbReference type="NCBI Taxonomy" id="706186"/>
    <lineage>
        <taxon>Bacteria</taxon>
        <taxon>Pseudomonadati</taxon>
        <taxon>Bacteroidota</taxon>
        <taxon>Flavobacteriia</taxon>
        <taxon>Flavobacteriales</taxon>
        <taxon>Flavobacteriaceae</taxon>
        <taxon>Flavobacterium</taxon>
    </lineage>
</organism>
<dbReference type="Pfam" id="PF08327">
    <property type="entry name" value="AHSA1"/>
    <property type="match status" value="1"/>
</dbReference>
<reference evidence="3 4" key="1">
    <citation type="submission" date="2019-03" db="EMBL/GenBank/DDBJ databases">
        <title>Genomic Encyclopedia of Archaeal and Bacterial Type Strains, Phase II (KMG-II): from individual species to whole genera.</title>
        <authorList>
            <person name="Goeker M."/>
        </authorList>
    </citation>
    <scope>NUCLEOTIDE SEQUENCE [LARGE SCALE GENOMIC DNA]</scope>
    <source>
        <strain evidence="3 4">DSM 25687</strain>
    </source>
</reference>
<dbReference type="InterPro" id="IPR013538">
    <property type="entry name" value="ASHA1/2-like_C"/>
</dbReference>
<evidence type="ECO:0000313" key="4">
    <source>
        <dbReference type="Proteomes" id="UP000295260"/>
    </source>
</evidence>
<gene>
    <name evidence="3" type="ORF">BC748_1538</name>
</gene>
<dbReference type="EMBL" id="SNXR01000013">
    <property type="protein sequence ID" value="TDP59291.1"/>
    <property type="molecule type" value="Genomic_DNA"/>
</dbReference>
<protein>
    <submittedName>
        <fullName evidence="3">Uncharacterized protein YndB with AHSA1/START domain</fullName>
    </submittedName>
</protein>
<keyword evidence="4" id="KW-1185">Reference proteome</keyword>
<comment type="caution">
    <text evidence="3">The sequence shown here is derived from an EMBL/GenBank/DDBJ whole genome shotgun (WGS) entry which is preliminary data.</text>
</comment>
<dbReference type="RefSeq" id="WP_342772711.1">
    <property type="nucleotide sequence ID" value="NZ_SNXR01000013.1"/>
</dbReference>
<evidence type="ECO:0000313" key="3">
    <source>
        <dbReference type="EMBL" id="TDP59291.1"/>
    </source>
</evidence>
<evidence type="ECO:0000256" key="1">
    <source>
        <dbReference type="ARBA" id="ARBA00006817"/>
    </source>
</evidence>
<evidence type="ECO:0000259" key="2">
    <source>
        <dbReference type="Pfam" id="PF08327"/>
    </source>
</evidence>
<dbReference type="InterPro" id="IPR023393">
    <property type="entry name" value="START-like_dom_sf"/>
</dbReference>
<sequence>MKKLIFSIDINAPKEKVWYALWDEENYESWTSVFCSGSTVVSDWTDGSKIHFLSPEGGGMFSRITIKKLFETMLFQHYGELENFEEQPINEATKLWSGCEERYDLVEKNGITTVTASVDTVEDHVDYFDKTFPSGLEKVKQIAESNQNTAISVKTSVKGTLENVWNKFTQPEHIVHWNFASDDWHCPKAENQLEAGKNFTYTMASKDGEMSFDFVGTYDEVLPKKHFVYHMEDGRKVTVKFHKLDDNIIVTENFFPENIHSLELQRDGWQAILNNFKKYAEQ</sequence>
<dbReference type="Proteomes" id="UP000295260">
    <property type="component" value="Unassembled WGS sequence"/>
</dbReference>
<comment type="similarity">
    <text evidence="1">Belongs to the AHA1 family.</text>
</comment>
<dbReference type="Gene3D" id="3.30.530.20">
    <property type="match status" value="2"/>
</dbReference>
<name>A0A4R6QAB3_9FLAO</name>